<evidence type="ECO:0008006" key="3">
    <source>
        <dbReference type="Google" id="ProtNLM"/>
    </source>
</evidence>
<protein>
    <recommendedName>
        <fullName evidence="3">AB hydrolase-1 domain-containing protein</fullName>
    </recommendedName>
</protein>
<dbReference type="EMBL" id="UEGW01000001">
    <property type="protein sequence ID" value="SRX95730.1"/>
    <property type="molecule type" value="Genomic_DNA"/>
</dbReference>
<accession>A0A375Z471</accession>
<gene>
    <name evidence="1" type="ORF">MSP7336_04003</name>
</gene>
<keyword evidence="2" id="KW-1185">Reference proteome</keyword>
<organism evidence="1 2">
    <name type="scientific">Mycobacterium shimoidei</name>
    <dbReference type="NCBI Taxonomy" id="29313"/>
    <lineage>
        <taxon>Bacteria</taxon>
        <taxon>Bacillati</taxon>
        <taxon>Actinomycetota</taxon>
        <taxon>Actinomycetes</taxon>
        <taxon>Mycobacteriales</taxon>
        <taxon>Mycobacteriaceae</taxon>
        <taxon>Mycobacterium</taxon>
    </lineage>
</organism>
<dbReference type="AlphaFoldDB" id="A0A375Z471"/>
<evidence type="ECO:0000313" key="1">
    <source>
        <dbReference type="EMBL" id="SRX95730.1"/>
    </source>
</evidence>
<dbReference type="InterPro" id="IPR029058">
    <property type="entry name" value="AB_hydrolase_fold"/>
</dbReference>
<dbReference type="Proteomes" id="UP000252015">
    <property type="component" value="Unassembled WGS sequence"/>
</dbReference>
<sequence>MPTDTVDLLVPIRHEIAGVPVQYPPKPGSIDAVAADLRGVKTVILPGTGSDDDYAARAFAGPLADSGARVLTPAPRPNRLVAGYRAALDDAAHAGPIAVGGISIGAAVAAAWALQHPDRTLAVLAALPAWTGAPDGAPAALAARHSADQLRRQGLARTTAQMRASSPPWLGEELARSWRGQWPQLPDAMDEAAGYIAPNQAELGRLAAPLGVAAAIDDPIHPLAVGVEWVNAAPRAALRTLTLDEIGAEPAALGAACLAALDDLL</sequence>
<proteinExistence type="predicted"/>
<dbReference type="Gene3D" id="3.40.50.1820">
    <property type="entry name" value="alpha/beta hydrolase"/>
    <property type="match status" value="1"/>
</dbReference>
<evidence type="ECO:0000313" key="2">
    <source>
        <dbReference type="Proteomes" id="UP000252015"/>
    </source>
</evidence>
<dbReference type="SUPFAM" id="SSF53474">
    <property type="entry name" value="alpha/beta-Hydrolases"/>
    <property type="match status" value="1"/>
</dbReference>
<name>A0A375Z471_MYCSH</name>
<dbReference type="STRING" id="29313.BHQ16_13680"/>
<reference evidence="1 2" key="1">
    <citation type="submission" date="2018-05" db="EMBL/GenBank/DDBJ databases">
        <authorList>
            <consortium name="IHU Genomes"/>
        </authorList>
    </citation>
    <scope>NUCLEOTIDE SEQUENCE [LARGE SCALE GENOMIC DNA]</scope>
    <source>
        <strain evidence="1 2">P7336</strain>
    </source>
</reference>